<dbReference type="RefSeq" id="WP_061993605.1">
    <property type="nucleotide sequence ID" value="NZ_DF968005.1"/>
</dbReference>
<dbReference type="OrthoDB" id="362857at2"/>
<dbReference type="Gene3D" id="3.30.2310.20">
    <property type="entry name" value="RelE-like"/>
    <property type="match status" value="1"/>
</dbReference>
<dbReference type="Pfam" id="PF05016">
    <property type="entry name" value="ParE_toxin"/>
    <property type="match status" value="1"/>
</dbReference>
<gene>
    <name evidence="2" type="ORF">FFIC_283010</name>
</gene>
<evidence type="ECO:0000313" key="2">
    <source>
        <dbReference type="EMBL" id="GAP00287.1"/>
    </source>
</evidence>
<dbReference type="InterPro" id="IPR035093">
    <property type="entry name" value="RelE/ParE_toxin_dom_sf"/>
</dbReference>
<keyword evidence="1" id="KW-1277">Toxin-antitoxin system</keyword>
<evidence type="ECO:0000313" key="3">
    <source>
        <dbReference type="Proteomes" id="UP000253891"/>
    </source>
</evidence>
<accession>A0A0K8MI93</accession>
<dbReference type="Proteomes" id="UP000253891">
    <property type="component" value="Unassembled WGS sequence"/>
</dbReference>
<dbReference type="InterPro" id="IPR007712">
    <property type="entry name" value="RelE/ParE_toxin"/>
</dbReference>
<dbReference type="AlphaFoldDB" id="A0A0K8MI93"/>
<organism evidence="2 3">
    <name type="scientific">Fructobacillus ficulneus</name>
    <dbReference type="NCBI Taxonomy" id="157463"/>
    <lineage>
        <taxon>Bacteria</taxon>
        <taxon>Bacillati</taxon>
        <taxon>Bacillota</taxon>
        <taxon>Bacilli</taxon>
        <taxon>Lactobacillales</taxon>
        <taxon>Lactobacillaceae</taxon>
        <taxon>Fructobacillus</taxon>
    </lineage>
</organism>
<proteinExistence type="predicted"/>
<name>A0A0K8MI93_9LACO</name>
<reference evidence="2 3" key="1">
    <citation type="journal article" date="2015" name="BMC Genomics">
        <title>Comparative genomics of Fructobacillus spp. and Leuconostoc spp. reveals niche-specific evolution of Fructobacillus spp.</title>
        <authorList>
            <person name="Endo A."/>
            <person name="Tanizawa Y."/>
            <person name="Tanaka N."/>
            <person name="Maeno S."/>
            <person name="Kumar H."/>
            <person name="Shiwa Y."/>
            <person name="Okada S."/>
            <person name="Yoshikawa H."/>
            <person name="Dicks L."/>
            <person name="Nakagawa J."/>
            <person name="Arita M."/>
        </authorList>
    </citation>
    <scope>NUCLEOTIDE SEQUENCE [LARGE SCALE GENOMIC DNA]</scope>
    <source>
        <strain evidence="2 3">JCM 12225</strain>
    </source>
</reference>
<dbReference type="SUPFAM" id="SSF143011">
    <property type="entry name" value="RelE-like"/>
    <property type="match status" value="1"/>
</dbReference>
<sequence>MMFTVKISEQAKADIQGIYEYIAFELNAPKNAARQLDRLEGAIQKLNTFPDSHQLYSNEPWRSRGLRFLPVNNYLVYFIVNTDSAMVWVIRVMYGGRNIEYQLNQKSKF</sequence>
<evidence type="ECO:0000256" key="1">
    <source>
        <dbReference type="ARBA" id="ARBA00022649"/>
    </source>
</evidence>
<protein>
    <submittedName>
        <fullName evidence="2">Addiction module toxin RelE/StbE family</fullName>
    </submittedName>
</protein>
<dbReference type="EMBL" id="DF968005">
    <property type="protein sequence ID" value="GAP00287.1"/>
    <property type="molecule type" value="Genomic_DNA"/>
</dbReference>
<keyword evidence="3" id="KW-1185">Reference proteome</keyword>